<keyword evidence="1" id="KW-0238">DNA-binding</keyword>
<dbReference type="Proteomes" id="UP000285060">
    <property type="component" value="Unassembled WGS sequence"/>
</dbReference>
<dbReference type="PROSITE" id="PS51253">
    <property type="entry name" value="HTH_CENPB"/>
    <property type="match status" value="1"/>
</dbReference>
<dbReference type="InterPro" id="IPR006600">
    <property type="entry name" value="HTH_CenpB_DNA-bd_dom"/>
</dbReference>
<name>A0A418ARN2_9STRA</name>
<protein>
    <recommendedName>
        <fullName evidence="2">HTH CENPB-type domain-containing protein</fullName>
    </recommendedName>
</protein>
<dbReference type="Pfam" id="PF03221">
    <property type="entry name" value="HTH_Tnp_Tc5"/>
    <property type="match status" value="1"/>
</dbReference>
<dbReference type="InterPro" id="IPR009057">
    <property type="entry name" value="Homeodomain-like_sf"/>
</dbReference>
<dbReference type="AlphaFoldDB" id="A0A418ARN2"/>
<evidence type="ECO:0000313" key="4">
    <source>
        <dbReference type="Proteomes" id="UP000285060"/>
    </source>
</evidence>
<keyword evidence="4" id="KW-1185">Reference proteome</keyword>
<dbReference type="Gene3D" id="1.10.10.60">
    <property type="entry name" value="Homeodomain-like"/>
    <property type="match status" value="1"/>
</dbReference>
<dbReference type="GO" id="GO:0005634">
    <property type="term" value="C:nucleus"/>
    <property type="evidence" value="ECO:0007669"/>
    <property type="project" value="TreeGrafter"/>
</dbReference>
<feature type="non-terminal residue" evidence="3">
    <location>
        <position position="179"/>
    </location>
</feature>
<evidence type="ECO:0000259" key="2">
    <source>
        <dbReference type="PROSITE" id="PS51253"/>
    </source>
</evidence>
<dbReference type="EMBL" id="QUSY01000687">
    <property type="protein sequence ID" value="RHY27883.1"/>
    <property type="molecule type" value="Genomic_DNA"/>
</dbReference>
<dbReference type="SMART" id="SM00674">
    <property type="entry name" value="CENPB"/>
    <property type="match status" value="1"/>
</dbReference>
<gene>
    <name evidence="3" type="ORF">DYB32_006457</name>
</gene>
<accession>A0A418ARN2</accession>
<dbReference type="PANTHER" id="PTHR19303:SF73">
    <property type="entry name" value="PROTEIN PDC2"/>
    <property type="match status" value="1"/>
</dbReference>
<dbReference type="InterPro" id="IPR050863">
    <property type="entry name" value="CenT-Element_Derived"/>
</dbReference>
<proteinExistence type="predicted"/>
<evidence type="ECO:0000256" key="1">
    <source>
        <dbReference type="ARBA" id="ARBA00023125"/>
    </source>
</evidence>
<reference evidence="3 4" key="1">
    <citation type="submission" date="2018-08" db="EMBL/GenBank/DDBJ databases">
        <title>Aphanomyces genome sequencing and annotation.</title>
        <authorList>
            <person name="Minardi D."/>
            <person name="Oidtmann B."/>
            <person name="Van Der Giezen M."/>
            <person name="Studholme D.J."/>
        </authorList>
    </citation>
    <scope>NUCLEOTIDE SEQUENCE [LARGE SCALE GENOMIC DNA]</scope>
    <source>
        <strain evidence="3 4">NJM0002</strain>
    </source>
</reference>
<feature type="domain" description="HTH CENPB-type" evidence="2">
    <location>
        <begin position="68"/>
        <end position="140"/>
    </location>
</feature>
<dbReference type="SUPFAM" id="SSF46689">
    <property type="entry name" value="Homeodomain-like"/>
    <property type="match status" value="1"/>
</dbReference>
<dbReference type="VEuPathDB" id="FungiDB:H310_14772"/>
<comment type="caution">
    <text evidence="3">The sequence shown here is derived from an EMBL/GenBank/DDBJ whole genome shotgun (WGS) entry which is preliminary data.</text>
</comment>
<dbReference type="GO" id="GO:0003677">
    <property type="term" value="F:DNA binding"/>
    <property type="evidence" value="ECO:0007669"/>
    <property type="project" value="UniProtKB-KW"/>
</dbReference>
<dbReference type="PANTHER" id="PTHR19303">
    <property type="entry name" value="TRANSPOSON"/>
    <property type="match status" value="1"/>
</dbReference>
<organism evidence="3 4">
    <name type="scientific">Aphanomyces invadans</name>
    <dbReference type="NCBI Taxonomy" id="157072"/>
    <lineage>
        <taxon>Eukaryota</taxon>
        <taxon>Sar</taxon>
        <taxon>Stramenopiles</taxon>
        <taxon>Oomycota</taxon>
        <taxon>Saprolegniomycetes</taxon>
        <taxon>Saprolegniales</taxon>
        <taxon>Verrucalvaceae</taxon>
        <taxon>Aphanomyces</taxon>
    </lineage>
</organism>
<evidence type="ECO:0000313" key="3">
    <source>
        <dbReference type="EMBL" id="RHY27883.1"/>
    </source>
</evidence>
<sequence>MPGAGKRLTLQQKAMIRDHYKKVKPRTIAILSAWVEERFGFAPHRTTLQRMVNDERSNEFIAETTLTTRYNMQLPKLPELETELYNWIIMANAKHCSVTGSIILRKAENLAKTMGFENAARFSNGWLHRFQKRFGLRMFRLHGEAASTNTKDVEDGRQSLAAHTSLYDIDSIYNMDETG</sequence>